<dbReference type="GO" id="GO:0005524">
    <property type="term" value="F:ATP binding"/>
    <property type="evidence" value="ECO:0007669"/>
    <property type="project" value="UniProtKB-KW"/>
</dbReference>
<evidence type="ECO:0000256" key="6">
    <source>
        <dbReference type="ARBA" id="ARBA00022806"/>
    </source>
</evidence>
<dbReference type="EC" id="3.6.4.13" evidence="2"/>
<name>A0A137P7A9_CONC2</name>
<feature type="compositionally biased region" description="Low complexity" evidence="14">
    <location>
        <begin position="111"/>
        <end position="121"/>
    </location>
</feature>
<dbReference type="InterPro" id="IPR014001">
    <property type="entry name" value="Helicase_ATP-bd"/>
</dbReference>
<keyword evidence="18" id="KW-1185">Reference proteome</keyword>
<dbReference type="OrthoDB" id="10253254at2759"/>
<comment type="subcellular location">
    <subcellularLocation>
        <location evidence="1">Nucleus</location>
    </subcellularLocation>
</comment>
<dbReference type="FunFam" id="3.40.50.300:FF:000007">
    <property type="entry name" value="Pre-mRNA-splicing factor ATP-dependent RNA helicase"/>
    <property type="match status" value="1"/>
</dbReference>
<feature type="region of interest" description="Disordered" evidence="14">
    <location>
        <begin position="1"/>
        <end position="158"/>
    </location>
</feature>
<evidence type="ECO:0000313" key="17">
    <source>
        <dbReference type="EMBL" id="KXN70896.1"/>
    </source>
</evidence>
<feature type="compositionally biased region" description="Low complexity" evidence="14">
    <location>
        <begin position="31"/>
        <end position="45"/>
    </location>
</feature>
<dbReference type="FunFam" id="1.20.120.1080:FF:000018">
    <property type="entry name" value="Pre-mRNA-splicing factor ATP-dependent RNA helicase prp16"/>
    <property type="match status" value="1"/>
</dbReference>
<feature type="compositionally biased region" description="Basic and acidic residues" evidence="14">
    <location>
        <begin position="390"/>
        <end position="408"/>
    </location>
</feature>
<dbReference type="InterPro" id="IPR011545">
    <property type="entry name" value="DEAD/DEAH_box_helicase_dom"/>
</dbReference>
<dbReference type="SUPFAM" id="SSF52540">
    <property type="entry name" value="P-loop containing nucleoside triphosphate hydrolases"/>
    <property type="match status" value="1"/>
</dbReference>
<evidence type="ECO:0000256" key="8">
    <source>
        <dbReference type="ARBA" id="ARBA00023187"/>
    </source>
</evidence>
<dbReference type="Proteomes" id="UP000070444">
    <property type="component" value="Unassembled WGS sequence"/>
</dbReference>
<dbReference type="SMART" id="SM00847">
    <property type="entry name" value="HA2"/>
    <property type="match status" value="1"/>
</dbReference>
<feature type="compositionally biased region" description="Basic and acidic residues" evidence="14">
    <location>
        <begin position="77"/>
        <end position="89"/>
    </location>
</feature>
<feature type="coiled-coil region" evidence="13">
    <location>
        <begin position="236"/>
        <end position="263"/>
    </location>
</feature>
<evidence type="ECO:0000259" key="16">
    <source>
        <dbReference type="PROSITE" id="PS51194"/>
    </source>
</evidence>
<dbReference type="PROSITE" id="PS51192">
    <property type="entry name" value="HELICASE_ATP_BIND_1"/>
    <property type="match status" value="1"/>
</dbReference>
<sequence>MSDSPRSRKDNDRYRSSDYDRRDRDRDSRYSSRNGNSSESQPSFRSSRDQRRDNYRRAPTTDTPSHPGGLSRQAVLRNEHRKSMFRRGENSFSSSSKGEDRYREYDEDRNSSSSSNRSSAHSSRHSSPRSVSRVTDDEWARTPQRPSTPSGSTKTLIGGLSTRQQYTDRLANQNVSSQWDIITPIAPSGYHDSYDPNSIHFDKEGFEEWQQQQQQLDRDWYGMEESGAIDNDHNDFAEYSHYYQELENKLQQKTKRQTIKQLQHNEKNDLWEMNQMGKTGAAQRKERDTDFDESGPSVHVLVQDIKPPFLSGKQVFTKQMEAIQSVRDPTSDLAIFAKKGSRLVRESRERKEKMKATRDALNMAQTTLGKMMGIKDQTELTGAEKQEKELKELEQEEKNKDDEEDPRKNSKFSSHMKEESSGSSQFSKSLSLKEQAQYLPAFACRDELLKVIRDNQIVVVIGETGSGKTTQLTQYLHRDGYSKSGMIACTQPRRVAAMSVAKRVSEEMECKLGEEVGYAIRFEDCSSEKTIIKYMTDGILLRESLRSSDLDNYSAIIMDEAHERSLHTDVLMGLIKKIIARRNDLKLIVTSATMNADKFSKFFGNVPIFTIPGRTFPVDIMFSKTPCEDYVDSAVKQALSIHLSSPPGDILIFMTGQEDIEITCDVIKDRLEQLDDVNPLAVLPIYSQMPADLQAKIFQKAPDQARKCIVATNIAETSLTVDGIMYVIDTGYNKLKVYNPRIGMDALQITPVSQANANQRSGRAGRTGAGTCFRLYTEQAFNYEMFINTIPEIQRANLSNVVLLLKSLGVENLLDFDFIDPPAQDTILNSMYQLWIYGALDNNGALTPLGKKMNEFPLDPALSKLLVISEEMGCTAEILTIVSMLSVPSVFYRPKERLEESDAAREKFQVQESDHLTLLNVFEQWKKNGYRDSWCNAHFIQPKAMLKAREVRSQLMDIMKSQNMAYVTCGSTTDIVRKCICSAYFHQAAKVKGIGEYVNLRSGMPCQLHPTSALYGMGFTPDYIVYNELVMTSKEYMQCVTAIEPEWLSEYGGIFFSIKKSGHGHKENRELQSQQLKNMNDDFEKNNENLKRIREIESIPQSPRSAIATPGRRSDASTPRPKRRGFGI</sequence>
<dbReference type="GO" id="GO:0005681">
    <property type="term" value="C:spliceosomal complex"/>
    <property type="evidence" value="ECO:0007669"/>
    <property type="project" value="UniProtKB-ARBA"/>
</dbReference>
<dbReference type="STRING" id="796925.A0A137P7A9"/>
<dbReference type="OMA" id="VDVMFHR"/>
<dbReference type="GO" id="GO:0034458">
    <property type="term" value="F:3'-5' RNA helicase activity"/>
    <property type="evidence" value="ECO:0007669"/>
    <property type="project" value="TreeGrafter"/>
</dbReference>
<dbReference type="PANTHER" id="PTHR18934">
    <property type="entry name" value="ATP-DEPENDENT RNA HELICASE"/>
    <property type="match status" value="1"/>
</dbReference>
<feature type="domain" description="Helicase C-terminal" evidence="16">
    <location>
        <begin position="634"/>
        <end position="809"/>
    </location>
</feature>
<keyword evidence="13" id="KW-0175">Coiled coil</keyword>
<keyword evidence="8" id="KW-0508">mRNA splicing</keyword>
<evidence type="ECO:0000256" key="13">
    <source>
        <dbReference type="SAM" id="Coils"/>
    </source>
</evidence>
<dbReference type="Gene3D" id="1.20.120.1080">
    <property type="match status" value="1"/>
</dbReference>
<keyword evidence="7" id="KW-0067">ATP-binding</keyword>
<dbReference type="InterPro" id="IPR048333">
    <property type="entry name" value="HA2_WH"/>
</dbReference>
<feature type="compositionally biased region" description="Polar residues" evidence="14">
    <location>
        <begin position="144"/>
        <end position="158"/>
    </location>
</feature>
<dbReference type="GO" id="GO:0016787">
    <property type="term" value="F:hydrolase activity"/>
    <property type="evidence" value="ECO:0007669"/>
    <property type="project" value="UniProtKB-KW"/>
</dbReference>
<dbReference type="CDD" id="cd18791">
    <property type="entry name" value="SF2_C_RHA"/>
    <property type="match status" value="1"/>
</dbReference>
<evidence type="ECO:0000256" key="4">
    <source>
        <dbReference type="ARBA" id="ARBA00022741"/>
    </source>
</evidence>
<feature type="region of interest" description="Disordered" evidence="14">
    <location>
        <begin position="1094"/>
        <end position="1128"/>
    </location>
</feature>
<dbReference type="GO" id="GO:0000398">
    <property type="term" value="P:mRNA splicing, via spliceosome"/>
    <property type="evidence" value="ECO:0007669"/>
    <property type="project" value="UniProtKB-ARBA"/>
</dbReference>
<evidence type="ECO:0000259" key="15">
    <source>
        <dbReference type="PROSITE" id="PS51192"/>
    </source>
</evidence>
<dbReference type="EMBL" id="KQ964490">
    <property type="protein sequence ID" value="KXN70896.1"/>
    <property type="molecule type" value="Genomic_DNA"/>
</dbReference>
<comment type="similarity">
    <text evidence="10">Belongs to the DEAD box helicase family. DEAH subfamily. PRP16 sub-subfamily.</text>
</comment>
<dbReference type="AlphaFoldDB" id="A0A137P7A9"/>
<evidence type="ECO:0000256" key="1">
    <source>
        <dbReference type="ARBA" id="ARBA00004123"/>
    </source>
</evidence>
<dbReference type="Pfam" id="PF07717">
    <property type="entry name" value="OB_NTP_bind"/>
    <property type="match status" value="1"/>
</dbReference>
<dbReference type="Pfam" id="PF00271">
    <property type="entry name" value="Helicase_C"/>
    <property type="match status" value="1"/>
</dbReference>
<gene>
    <name evidence="17" type="ORF">CONCODRAFT_49268</name>
</gene>
<evidence type="ECO:0000313" key="18">
    <source>
        <dbReference type="Proteomes" id="UP000070444"/>
    </source>
</evidence>
<dbReference type="SMART" id="SM00487">
    <property type="entry name" value="DEXDc"/>
    <property type="match status" value="1"/>
</dbReference>
<evidence type="ECO:0000256" key="2">
    <source>
        <dbReference type="ARBA" id="ARBA00012552"/>
    </source>
</evidence>
<proteinExistence type="inferred from homology"/>
<keyword evidence="5 17" id="KW-0378">Hydrolase</keyword>
<dbReference type="GO" id="GO:0003723">
    <property type="term" value="F:RNA binding"/>
    <property type="evidence" value="ECO:0007669"/>
    <property type="project" value="TreeGrafter"/>
</dbReference>
<evidence type="ECO:0000256" key="9">
    <source>
        <dbReference type="ARBA" id="ARBA00023242"/>
    </source>
</evidence>
<dbReference type="PROSITE" id="PS51194">
    <property type="entry name" value="HELICASE_CTER"/>
    <property type="match status" value="1"/>
</dbReference>
<evidence type="ECO:0000256" key="14">
    <source>
        <dbReference type="SAM" id="MobiDB-lite"/>
    </source>
</evidence>
<dbReference type="InterPro" id="IPR001650">
    <property type="entry name" value="Helicase_C-like"/>
</dbReference>
<comment type="catalytic activity">
    <reaction evidence="11">
        <text>ATP + H2O = ADP + phosphate + H(+)</text>
        <dbReference type="Rhea" id="RHEA:13065"/>
        <dbReference type="ChEBI" id="CHEBI:15377"/>
        <dbReference type="ChEBI" id="CHEBI:15378"/>
        <dbReference type="ChEBI" id="CHEBI:30616"/>
        <dbReference type="ChEBI" id="CHEBI:43474"/>
        <dbReference type="ChEBI" id="CHEBI:456216"/>
        <dbReference type="EC" id="3.6.4.13"/>
    </reaction>
</comment>
<accession>A0A137P7A9</accession>
<feature type="compositionally biased region" description="Basic and acidic residues" evidence="14">
    <location>
        <begin position="1"/>
        <end position="30"/>
    </location>
</feature>
<keyword evidence="4" id="KW-0547">Nucleotide-binding</keyword>
<feature type="domain" description="Helicase ATP-binding" evidence="15">
    <location>
        <begin position="449"/>
        <end position="612"/>
    </location>
</feature>
<dbReference type="Gene3D" id="3.40.50.300">
    <property type="entry name" value="P-loop containing nucleotide triphosphate hydrolases"/>
    <property type="match status" value="2"/>
</dbReference>
<organism evidence="17 18">
    <name type="scientific">Conidiobolus coronatus (strain ATCC 28846 / CBS 209.66 / NRRL 28638)</name>
    <name type="common">Delacroixia coronata</name>
    <dbReference type="NCBI Taxonomy" id="796925"/>
    <lineage>
        <taxon>Eukaryota</taxon>
        <taxon>Fungi</taxon>
        <taxon>Fungi incertae sedis</taxon>
        <taxon>Zoopagomycota</taxon>
        <taxon>Entomophthoromycotina</taxon>
        <taxon>Entomophthoromycetes</taxon>
        <taxon>Entomophthorales</taxon>
        <taxon>Ancylistaceae</taxon>
        <taxon>Conidiobolus</taxon>
    </lineage>
</organism>
<dbReference type="FunFam" id="3.40.50.300:FF:000313">
    <property type="entry name" value="Pre-mRNA-splicing factor ATP-dependent RNA helicase PRP16"/>
    <property type="match status" value="1"/>
</dbReference>
<evidence type="ECO:0000256" key="12">
    <source>
        <dbReference type="ARBA" id="ARBA00070009"/>
    </source>
</evidence>
<evidence type="ECO:0000256" key="10">
    <source>
        <dbReference type="ARBA" id="ARBA00038040"/>
    </source>
</evidence>
<dbReference type="InterPro" id="IPR011709">
    <property type="entry name" value="DEAD-box_helicase_OB_fold"/>
</dbReference>
<dbReference type="PANTHER" id="PTHR18934:SF91">
    <property type="entry name" value="PRE-MRNA-SPLICING FACTOR ATP-DEPENDENT RNA HELICASE PRP16"/>
    <property type="match status" value="1"/>
</dbReference>
<dbReference type="InterPro" id="IPR007502">
    <property type="entry name" value="Helicase-assoc_dom"/>
</dbReference>
<evidence type="ECO:0000256" key="3">
    <source>
        <dbReference type="ARBA" id="ARBA00022664"/>
    </source>
</evidence>
<keyword evidence="9" id="KW-0539">Nucleus</keyword>
<dbReference type="InterPro" id="IPR002464">
    <property type="entry name" value="DNA/RNA_helicase_DEAH_CS"/>
</dbReference>
<reference evidence="17 18" key="1">
    <citation type="journal article" date="2015" name="Genome Biol. Evol.">
        <title>Phylogenomic analyses indicate that early fungi evolved digesting cell walls of algal ancestors of land plants.</title>
        <authorList>
            <person name="Chang Y."/>
            <person name="Wang S."/>
            <person name="Sekimoto S."/>
            <person name="Aerts A.L."/>
            <person name="Choi C."/>
            <person name="Clum A."/>
            <person name="LaButti K.M."/>
            <person name="Lindquist E.A."/>
            <person name="Yee Ngan C."/>
            <person name="Ohm R.A."/>
            <person name="Salamov A.A."/>
            <person name="Grigoriev I.V."/>
            <person name="Spatafora J.W."/>
            <person name="Berbee M.L."/>
        </authorList>
    </citation>
    <scope>NUCLEOTIDE SEQUENCE [LARGE SCALE GENOMIC DNA]</scope>
    <source>
        <strain evidence="17 18">NRRL 28638</strain>
    </source>
</reference>
<protein>
    <recommendedName>
        <fullName evidence="12">Pre-mRNA-splicing factor ATP-dependent RNA helicase PRP16</fullName>
        <ecNumber evidence="2">3.6.4.13</ecNumber>
    </recommendedName>
</protein>
<dbReference type="Pfam" id="PF21010">
    <property type="entry name" value="HA2_C"/>
    <property type="match status" value="1"/>
</dbReference>
<dbReference type="PROSITE" id="PS00690">
    <property type="entry name" value="DEAH_ATP_HELICASE"/>
    <property type="match status" value="1"/>
</dbReference>
<dbReference type="Pfam" id="PF00270">
    <property type="entry name" value="DEAD"/>
    <property type="match status" value="1"/>
</dbReference>
<dbReference type="SMART" id="SM00490">
    <property type="entry name" value="HELICc"/>
    <property type="match status" value="1"/>
</dbReference>
<evidence type="ECO:0000256" key="5">
    <source>
        <dbReference type="ARBA" id="ARBA00022801"/>
    </source>
</evidence>
<keyword evidence="6" id="KW-0347">Helicase</keyword>
<feature type="compositionally biased region" description="Basic and acidic residues" evidence="14">
    <location>
        <begin position="97"/>
        <end position="110"/>
    </location>
</feature>
<feature type="region of interest" description="Disordered" evidence="14">
    <location>
        <begin position="390"/>
        <end position="429"/>
    </location>
</feature>
<keyword evidence="3" id="KW-0507">mRNA processing</keyword>
<feature type="compositionally biased region" description="Basic and acidic residues" evidence="14">
    <location>
        <begin position="46"/>
        <end position="56"/>
    </location>
</feature>
<evidence type="ECO:0000256" key="11">
    <source>
        <dbReference type="ARBA" id="ARBA00047984"/>
    </source>
</evidence>
<dbReference type="InterPro" id="IPR027417">
    <property type="entry name" value="P-loop_NTPase"/>
</dbReference>
<evidence type="ECO:0000256" key="7">
    <source>
        <dbReference type="ARBA" id="ARBA00022840"/>
    </source>
</evidence>
<dbReference type="Pfam" id="PF04408">
    <property type="entry name" value="WHD_HA2"/>
    <property type="match status" value="1"/>
</dbReference>